<evidence type="ECO:0000256" key="3">
    <source>
        <dbReference type="ARBA" id="ARBA00022692"/>
    </source>
</evidence>
<keyword evidence="3 6" id="KW-0812">Transmembrane</keyword>
<dbReference type="InterPro" id="IPR011577">
    <property type="entry name" value="Cyt_b561_bac/Ni-Hgenase"/>
</dbReference>
<keyword evidence="5 6" id="KW-0472">Membrane</keyword>
<evidence type="ECO:0000256" key="2">
    <source>
        <dbReference type="ARBA" id="ARBA00022475"/>
    </source>
</evidence>
<keyword evidence="2" id="KW-1003">Cell membrane</keyword>
<keyword evidence="4 6" id="KW-1133">Transmembrane helix</keyword>
<feature type="transmembrane region" description="Helical" evidence="6">
    <location>
        <begin position="47"/>
        <end position="68"/>
    </location>
</feature>
<evidence type="ECO:0000256" key="4">
    <source>
        <dbReference type="ARBA" id="ARBA00022989"/>
    </source>
</evidence>
<organism evidence="8 9">
    <name type="scientific">Kushneria konosiri</name>
    <dbReference type="NCBI Taxonomy" id="698828"/>
    <lineage>
        <taxon>Bacteria</taxon>
        <taxon>Pseudomonadati</taxon>
        <taxon>Pseudomonadota</taxon>
        <taxon>Gammaproteobacteria</taxon>
        <taxon>Oceanospirillales</taxon>
        <taxon>Halomonadaceae</taxon>
        <taxon>Kushneria</taxon>
    </lineage>
</organism>
<dbReference type="GO" id="GO:0009055">
    <property type="term" value="F:electron transfer activity"/>
    <property type="evidence" value="ECO:0007669"/>
    <property type="project" value="InterPro"/>
</dbReference>
<name>A0A2Z2H7E4_9GAMM</name>
<dbReference type="AlphaFoldDB" id="A0A2Z2H7E4"/>
<evidence type="ECO:0000256" key="1">
    <source>
        <dbReference type="ARBA" id="ARBA00004651"/>
    </source>
</evidence>
<proteinExistence type="predicted"/>
<dbReference type="GO" id="GO:0022904">
    <property type="term" value="P:respiratory electron transport chain"/>
    <property type="evidence" value="ECO:0007669"/>
    <property type="project" value="InterPro"/>
</dbReference>
<evidence type="ECO:0000313" key="9">
    <source>
        <dbReference type="Proteomes" id="UP000250025"/>
    </source>
</evidence>
<dbReference type="EMBL" id="CP021323">
    <property type="protein sequence ID" value="ARS53244.1"/>
    <property type="molecule type" value="Genomic_DNA"/>
</dbReference>
<feature type="transmembrane region" description="Helical" evidence="6">
    <location>
        <begin position="160"/>
        <end position="179"/>
    </location>
</feature>
<dbReference type="Gene3D" id="1.20.950.20">
    <property type="entry name" value="Transmembrane di-heme cytochromes, Chain C"/>
    <property type="match status" value="1"/>
</dbReference>
<gene>
    <name evidence="8" type="ORF">B9G99_10560</name>
</gene>
<evidence type="ECO:0000256" key="6">
    <source>
        <dbReference type="SAM" id="Phobius"/>
    </source>
</evidence>
<dbReference type="RefSeq" id="WP_086622125.1">
    <property type="nucleotide sequence ID" value="NZ_CP021323.1"/>
</dbReference>
<accession>A0A2Z2H7E4</accession>
<evidence type="ECO:0000259" key="7">
    <source>
        <dbReference type="Pfam" id="PF01292"/>
    </source>
</evidence>
<dbReference type="Pfam" id="PF01292">
    <property type="entry name" value="Ni_hydr_CYTB"/>
    <property type="match status" value="1"/>
</dbReference>
<comment type="subcellular location">
    <subcellularLocation>
        <location evidence="1">Cell membrane</location>
        <topology evidence="1">Multi-pass membrane protein</topology>
    </subcellularLocation>
</comment>
<dbReference type="KEGG" id="kus:B9G99_10560"/>
<feature type="transmembrane region" description="Helical" evidence="6">
    <location>
        <begin position="12"/>
        <end position="35"/>
    </location>
</feature>
<reference evidence="8 9" key="1">
    <citation type="journal article" date="2017" name="Int. J. Syst. Evol. Microbiol.">
        <title>Kushneria konosiri sp. nov., isolated from the Korean salt-fermented seafood Daemi-jeot.</title>
        <authorList>
            <person name="Yun J.H."/>
            <person name="Park S.K."/>
            <person name="Lee J.Y."/>
            <person name="Jung M.J."/>
            <person name="Bae J.W."/>
        </authorList>
    </citation>
    <scope>NUCLEOTIDE SEQUENCE [LARGE SCALE GENOMIC DNA]</scope>
    <source>
        <strain evidence="8 9">X49</strain>
    </source>
</reference>
<dbReference type="SUPFAM" id="SSF81342">
    <property type="entry name" value="Transmembrane di-heme cytochromes"/>
    <property type="match status" value="1"/>
</dbReference>
<dbReference type="Proteomes" id="UP000250025">
    <property type="component" value="Chromosome"/>
</dbReference>
<sequence length="201" mass="22165">MTTDHAAIRHSLATRLVHAGLAIAVIIQLSTSLVMHAGRAGDPFFKVHSFSGLTAMVFVTLFWIVAVVRTSGTDPGMLLPWFSQARRRALLQDIKTTLSALGKGRLPPFKEASPLAAMVHGLGLLLMTAMASSGTLYFFLSDTRLGFVEWVIEAHKLLASLVWVYLIAHSFMALLHHFVEEISLSRMWSVTSNRRTPPGRK</sequence>
<feature type="transmembrane region" description="Helical" evidence="6">
    <location>
        <begin position="115"/>
        <end position="140"/>
    </location>
</feature>
<dbReference type="InterPro" id="IPR016174">
    <property type="entry name" value="Di-haem_cyt_TM"/>
</dbReference>
<evidence type="ECO:0000256" key="5">
    <source>
        <dbReference type="ARBA" id="ARBA00023136"/>
    </source>
</evidence>
<dbReference type="OrthoDB" id="5793842at2"/>
<feature type="domain" description="Cytochrome b561 bacterial/Ni-hydrogenase" evidence="7">
    <location>
        <begin position="9"/>
        <end position="189"/>
    </location>
</feature>
<evidence type="ECO:0000313" key="8">
    <source>
        <dbReference type="EMBL" id="ARS53244.1"/>
    </source>
</evidence>
<dbReference type="GO" id="GO:0005886">
    <property type="term" value="C:plasma membrane"/>
    <property type="evidence" value="ECO:0007669"/>
    <property type="project" value="UniProtKB-SubCell"/>
</dbReference>
<keyword evidence="9" id="KW-1185">Reference proteome</keyword>
<protein>
    <recommendedName>
        <fullName evidence="7">Cytochrome b561 bacterial/Ni-hydrogenase domain-containing protein</fullName>
    </recommendedName>
</protein>